<gene>
    <name evidence="1" type="ORF">KDW_30610</name>
</gene>
<proteinExistence type="predicted"/>
<accession>A0A5J4KS29</accession>
<organism evidence="1 2">
    <name type="scientific">Dictyobacter vulcani</name>
    <dbReference type="NCBI Taxonomy" id="2607529"/>
    <lineage>
        <taxon>Bacteria</taxon>
        <taxon>Bacillati</taxon>
        <taxon>Chloroflexota</taxon>
        <taxon>Ktedonobacteria</taxon>
        <taxon>Ktedonobacterales</taxon>
        <taxon>Dictyobacteraceae</taxon>
        <taxon>Dictyobacter</taxon>
    </lineage>
</organism>
<protein>
    <recommendedName>
        <fullName evidence="3">OmpR/PhoB-type domain-containing protein</fullName>
    </recommendedName>
</protein>
<evidence type="ECO:0000313" key="2">
    <source>
        <dbReference type="Proteomes" id="UP000326912"/>
    </source>
</evidence>
<evidence type="ECO:0008006" key="3">
    <source>
        <dbReference type="Google" id="ProtNLM"/>
    </source>
</evidence>
<keyword evidence="2" id="KW-1185">Reference proteome</keyword>
<sequence>MITHMPLHTARNTDFTYAGLHITMNETWQKFLFNGCTIPLTPTEYRLCVAFFQQYLSENKKPIMHHDTWIMLSYINTTKLQMRIGLASKQLLRKHISNTNGKLAPFALQIKTFEQGYILLINTPQES</sequence>
<dbReference type="Proteomes" id="UP000326912">
    <property type="component" value="Unassembled WGS sequence"/>
</dbReference>
<evidence type="ECO:0000313" key="1">
    <source>
        <dbReference type="EMBL" id="GER88899.1"/>
    </source>
</evidence>
<dbReference type="EMBL" id="BKZW01000001">
    <property type="protein sequence ID" value="GER88899.1"/>
    <property type="molecule type" value="Genomic_DNA"/>
</dbReference>
<reference evidence="1 2" key="1">
    <citation type="submission" date="2019-10" db="EMBL/GenBank/DDBJ databases">
        <title>Dictyobacter vulcani sp. nov., within the class Ktedonobacteria, isolated from soil of volcanic Mt. Zao.</title>
        <authorList>
            <person name="Zheng Y."/>
            <person name="Wang C.M."/>
            <person name="Sakai Y."/>
            <person name="Abe K."/>
            <person name="Yokota A."/>
            <person name="Yabe S."/>
        </authorList>
    </citation>
    <scope>NUCLEOTIDE SEQUENCE [LARGE SCALE GENOMIC DNA]</scope>
    <source>
        <strain evidence="1 2">W12</strain>
    </source>
</reference>
<dbReference type="AlphaFoldDB" id="A0A5J4KS29"/>
<name>A0A5J4KS29_9CHLR</name>
<comment type="caution">
    <text evidence="1">The sequence shown here is derived from an EMBL/GenBank/DDBJ whole genome shotgun (WGS) entry which is preliminary data.</text>
</comment>